<evidence type="ECO:0000256" key="1">
    <source>
        <dbReference type="SAM" id="SignalP"/>
    </source>
</evidence>
<dbReference type="Proteomes" id="UP000663880">
    <property type="component" value="Unassembled WGS sequence"/>
</dbReference>
<dbReference type="EMBL" id="CAJOBZ010000001">
    <property type="protein sequence ID" value="CAF4753005.1"/>
    <property type="molecule type" value="Genomic_DNA"/>
</dbReference>
<dbReference type="OrthoDB" id="7400442at2759"/>
<gene>
    <name evidence="2" type="ORF">PMACD_LOCUS813</name>
</gene>
<organism evidence="2 3">
    <name type="scientific">Pieris macdunnoughi</name>
    <dbReference type="NCBI Taxonomy" id="345717"/>
    <lineage>
        <taxon>Eukaryota</taxon>
        <taxon>Metazoa</taxon>
        <taxon>Ecdysozoa</taxon>
        <taxon>Arthropoda</taxon>
        <taxon>Hexapoda</taxon>
        <taxon>Insecta</taxon>
        <taxon>Pterygota</taxon>
        <taxon>Neoptera</taxon>
        <taxon>Endopterygota</taxon>
        <taxon>Lepidoptera</taxon>
        <taxon>Glossata</taxon>
        <taxon>Ditrysia</taxon>
        <taxon>Papilionoidea</taxon>
        <taxon>Pieridae</taxon>
        <taxon>Pierinae</taxon>
        <taxon>Pieris</taxon>
    </lineage>
</organism>
<reference evidence="2" key="1">
    <citation type="submission" date="2021-02" db="EMBL/GenBank/DDBJ databases">
        <authorList>
            <person name="Steward A R."/>
        </authorList>
    </citation>
    <scope>NUCLEOTIDE SEQUENCE</scope>
</reference>
<dbReference type="AlphaFoldDB" id="A0A821LN17"/>
<accession>A0A821LN17</accession>
<name>A0A821LN17_9NEOP</name>
<sequence>MWQRTAVLVVLIVVVNCIDVRLLKRYHGSSIKVDCFDYPEPKDFKYFRSLEEGYRKKEPRFIHTTPKYRPPPKLARRSDYYNKDDIVKEHAKLVQDINSLRQVLFVPPLADESKDYEDSIFHEILETSTTAKPMVKTHKQRNGIPIILAGTASQTVTTQPVKLNKQTINLVGSSVSPIVKHPYPFDMPTRSPLRICMATPLSTRDPYAAKRKPSLWQRIVNTLKIYPSFKL</sequence>
<feature type="chain" id="PRO_5032648351" evidence="1">
    <location>
        <begin position="18"/>
        <end position="231"/>
    </location>
</feature>
<keyword evidence="1" id="KW-0732">Signal</keyword>
<feature type="signal peptide" evidence="1">
    <location>
        <begin position="1"/>
        <end position="17"/>
    </location>
</feature>
<evidence type="ECO:0000313" key="2">
    <source>
        <dbReference type="EMBL" id="CAF4753005.1"/>
    </source>
</evidence>
<protein>
    <submittedName>
        <fullName evidence="2">Uncharacterized protein</fullName>
    </submittedName>
</protein>
<evidence type="ECO:0000313" key="3">
    <source>
        <dbReference type="Proteomes" id="UP000663880"/>
    </source>
</evidence>
<proteinExistence type="predicted"/>
<comment type="caution">
    <text evidence="2">The sequence shown here is derived from an EMBL/GenBank/DDBJ whole genome shotgun (WGS) entry which is preliminary data.</text>
</comment>
<keyword evidence="3" id="KW-1185">Reference proteome</keyword>